<dbReference type="Pfam" id="PF00535">
    <property type="entry name" value="Glycos_transf_2"/>
    <property type="match status" value="1"/>
</dbReference>
<dbReference type="AlphaFoldDB" id="A0A1T4XW44"/>
<evidence type="ECO:0000313" key="2">
    <source>
        <dbReference type="EMBL" id="SKA93757.1"/>
    </source>
</evidence>
<dbReference type="EMBL" id="FUYG01000004">
    <property type="protein sequence ID" value="SKA93757.1"/>
    <property type="molecule type" value="Genomic_DNA"/>
</dbReference>
<feature type="domain" description="Glycosyltransferase 2-like" evidence="1">
    <location>
        <begin position="5"/>
        <end position="115"/>
    </location>
</feature>
<reference evidence="3" key="1">
    <citation type="submission" date="2017-02" db="EMBL/GenBank/DDBJ databases">
        <authorList>
            <person name="Varghese N."/>
            <person name="Submissions S."/>
        </authorList>
    </citation>
    <scope>NUCLEOTIDE SEQUENCE [LARGE SCALE GENOMIC DNA]</scope>
    <source>
        <strain evidence="3">VKM Ac-2052</strain>
    </source>
</reference>
<organism evidence="2 3">
    <name type="scientific">Agreia bicolorata</name>
    <dbReference type="NCBI Taxonomy" id="110935"/>
    <lineage>
        <taxon>Bacteria</taxon>
        <taxon>Bacillati</taxon>
        <taxon>Actinomycetota</taxon>
        <taxon>Actinomycetes</taxon>
        <taxon>Micrococcales</taxon>
        <taxon>Microbacteriaceae</taxon>
        <taxon>Agreia</taxon>
    </lineage>
</organism>
<proteinExistence type="predicted"/>
<dbReference type="PANTHER" id="PTHR43685">
    <property type="entry name" value="GLYCOSYLTRANSFERASE"/>
    <property type="match status" value="1"/>
</dbReference>
<sequence length="295" mass="33397">MTLDILMPFYGRVDQFRLAVESVRAQTDDDWRLVIVDDVYPDLSAGQWVRELDDPRITYLRNDHNLGVSGNFNRCVSLIENDFSVIMGCDDLMRPGYVARVANLRSRYPNVDIIQPGVSVVDEHGNPSEPLPDRVKTLLRPRGPKPQLLGGDDLATSLLRGNWCYFPSLCWRSDRLREFGFRENRRVVQDLTLILQIVLSGGTLLLDDETVFDYRRHAASVSSLGGVDGSKFAEERDVFYEAADRCEALGWHRAARVARRHIPSRLSALWSLPAALHWGDADGRRALLRHALGGR</sequence>
<dbReference type="SUPFAM" id="SSF53448">
    <property type="entry name" value="Nucleotide-diphospho-sugar transferases"/>
    <property type="match status" value="1"/>
</dbReference>
<dbReference type="RefSeq" id="WP_078714120.1">
    <property type="nucleotide sequence ID" value="NZ_FUYG01000004.1"/>
</dbReference>
<evidence type="ECO:0000313" key="3">
    <source>
        <dbReference type="Proteomes" id="UP000189735"/>
    </source>
</evidence>
<dbReference type="InterPro" id="IPR029044">
    <property type="entry name" value="Nucleotide-diphossugar_trans"/>
</dbReference>
<evidence type="ECO:0000259" key="1">
    <source>
        <dbReference type="Pfam" id="PF00535"/>
    </source>
</evidence>
<dbReference type="PANTHER" id="PTHR43685:SF2">
    <property type="entry name" value="GLYCOSYLTRANSFERASE 2-LIKE DOMAIN-CONTAINING PROTEIN"/>
    <property type="match status" value="1"/>
</dbReference>
<dbReference type="InterPro" id="IPR001173">
    <property type="entry name" value="Glyco_trans_2-like"/>
</dbReference>
<protein>
    <submittedName>
        <fullName evidence="2">Glycosyltransferase, GT2 family</fullName>
    </submittedName>
</protein>
<name>A0A1T4XW44_9MICO</name>
<keyword evidence="2" id="KW-0808">Transferase</keyword>
<dbReference type="InterPro" id="IPR050834">
    <property type="entry name" value="Glycosyltransf_2"/>
</dbReference>
<dbReference type="Gene3D" id="3.90.550.10">
    <property type="entry name" value="Spore Coat Polysaccharide Biosynthesis Protein SpsA, Chain A"/>
    <property type="match status" value="1"/>
</dbReference>
<gene>
    <name evidence="2" type="ORF">SAMN06295879_1791</name>
</gene>
<accession>A0A1T4XW44</accession>
<dbReference type="GO" id="GO:0016740">
    <property type="term" value="F:transferase activity"/>
    <property type="evidence" value="ECO:0007669"/>
    <property type="project" value="UniProtKB-KW"/>
</dbReference>
<dbReference type="Proteomes" id="UP000189735">
    <property type="component" value="Unassembled WGS sequence"/>
</dbReference>